<organism evidence="1 2">
    <name type="scientific">Paraconiothyrium brasiliense</name>
    <dbReference type="NCBI Taxonomy" id="300254"/>
    <lineage>
        <taxon>Eukaryota</taxon>
        <taxon>Fungi</taxon>
        <taxon>Dikarya</taxon>
        <taxon>Ascomycota</taxon>
        <taxon>Pezizomycotina</taxon>
        <taxon>Dothideomycetes</taxon>
        <taxon>Pleosporomycetidae</taxon>
        <taxon>Pleosporales</taxon>
        <taxon>Massarineae</taxon>
        <taxon>Didymosphaeriaceae</taxon>
        <taxon>Paraconiothyrium</taxon>
    </lineage>
</organism>
<keyword evidence="2" id="KW-1185">Reference proteome</keyword>
<name>A0ABR3QHS5_9PLEO</name>
<dbReference type="EMBL" id="JAKJXO020000027">
    <property type="protein sequence ID" value="KAL1591402.1"/>
    <property type="molecule type" value="Genomic_DNA"/>
</dbReference>
<protein>
    <submittedName>
        <fullName evidence="1">Uncharacterized protein</fullName>
    </submittedName>
</protein>
<gene>
    <name evidence="1" type="ORF">SLS60_012015</name>
</gene>
<accession>A0ABR3QHS5</accession>
<reference evidence="1 2" key="1">
    <citation type="submission" date="2024-02" db="EMBL/GenBank/DDBJ databases">
        <title>De novo assembly and annotation of 12 fungi associated with fruit tree decline syndrome in Ontario, Canada.</title>
        <authorList>
            <person name="Sulman M."/>
            <person name="Ellouze W."/>
            <person name="Ilyukhin E."/>
        </authorList>
    </citation>
    <scope>NUCLEOTIDE SEQUENCE [LARGE SCALE GENOMIC DNA]</scope>
    <source>
        <strain evidence="1 2">M42-189</strain>
    </source>
</reference>
<sequence>MLSIPGAGHGYFNTMLDDVLQLLKGYLAIRPLARRGIKESNNEASTFVTQGGLFDTLDVEDVSDGAGVVNVEETIPNKPTLDET</sequence>
<comment type="caution">
    <text evidence="1">The sequence shown here is derived from an EMBL/GenBank/DDBJ whole genome shotgun (WGS) entry which is preliminary data.</text>
</comment>
<evidence type="ECO:0000313" key="1">
    <source>
        <dbReference type="EMBL" id="KAL1591402.1"/>
    </source>
</evidence>
<evidence type="ECO:0000313" key="2">
    <source>
        <dbReference type="Proteomes" id="UP001521785"/>
    </source>
</evidence>
<dbReference type="Proteomes" id="UP001521785">
    <property type="component" value="Unassembled WGS sequence"/>
</dbReference>
<proteinExistence type="predicted"/>